<evidence type="ECO:0000313" key="3">
    <source>
        <dbReference type="Proteomes" id="UP000216020"/>
    </source>
</evidence>
<gene>
    <name evidence="2" type="ORF">CAL29_07425</name>
</gene>
<dbReference type="AlphaFoldDB" id="A0A261SL59"/>
<evidence type="ECO:0000313" key="2">
    <source>
        <dbReference type="EMBL" id="OZI38158.1"/>
    </source>
</evidence>
<comment type="caution">
    <text evidence="2">The sequence shown here is derived from an EMBL/GenBank/DDBJ whole genome shotgun (WGS) entry which is preliminary data.</text>
</comment>
<protein>
    <submittedName>
        <fullName evidence="2">Glyoxalase</fullName>
    </submittedName>
</protein>
<dbReference type="Gene3D" id="3.30.720.110">
    <property type="match status" value="1"/>
</dbReference>
<dbReference type="EMBL" id="NEVM01000001">
    <property type="protein sequence ID" value="OZI38158.1"/>
    <property type="molecule type" value="Genomic_DNA"/>
</dbReference>
<dbReference type="OrthoDB" id="9806868at2"/>
<dbReference type="SUPFAM" id="SSF54593">
    <property type="entry name" value="Glyoxalase/Bleomycin resistance protein/Dihydroxybiphenyl dioxygenase"/>
    <property type="match status" value="1"/>
</dbReference>
<dbReference type="InterPro" id="IPR004360">
    <property type="entry name" value="Glyas_Fos-R_dOase_dom"/>
</dbReference>
<name>A0A261SL59_9BORD</name>
<feature type="domain" description="VOC" evidence="1">
    <location>
        <begin position="7"/>
        <end position="132"/>
    </location>
</feature>
<dbReference type="PANTHER" id="PTHR34109:SF1">
    <property type="entry name" value="VOC DOMAIN-CONTAINING PROTEIN"/>
    <property type="match status" value="1"/>
</dbReference>
<proteinExistence type="predicted"/>
<dbReference type="RefSeq" id="WP_094852257.1">
    <property type="nucleotide sequence ID" value="NZ_NEVM01000001.1"/>
</dbReference>
<dbReference type="InterPro" id="IPR037523">
    <property type="entry name" value="VOC_core"/>
</dbReference>
<dbReference type="Pfam" id="PF00903">
    <property type="entry name" value="Glyoxalase"/>
    <property type="match status" value="1"/>
</dbReference>
<dbReference type="InterPro" id="IPR029068">
    <property type="entry name" value="Glyas_Bleomycin-R_OHBP_Dase"/>
</dbReference>
<dbReference type="PROSITE" id="PS51819">
    <property type="entry name" value="VOC"/>
    <property type="match status" value="1"/>
</dbReference>
<evidence type="ECO:0000259" key="1">
    <source>
        <dbReference type="PROSITE" id="PS51819"/>
    </source>
</evidence>
<keyword evidence="3" id="KW-1185">Reference proteome</keyword>
<reference evidence="3" key="1">
    <citation type="submission" date="2017-05" db="EMBL/GenBank/DDBJ databases">
        <title>Complete and WGS of Bordetella genogroups.</title>
        <authorList>
            <person name="Spilker T."/>
            <person name="Lipuma J."/>
        </authorList>
    </citation>
    <scope>NUCLEOTIDE SEQUENCE [LARGE SCALE GENOMIC DNA]</scope>
    <source>
        <strain evidence="3">AU16122</strain>
    </source>
</reference>
<dbReference type="Proteomes" id="UP000216020">
    <property type="component" value="Unassembled WGS sequence"/>
</dbReference>
<sequence>MNDDFHRPTFGSAVFYEDPRAAMEWLENAFGFARNMVISDQDGKLVHAEMRFGDGYITLGPKWADFVDIPASIGGKNTQIIHTHLDSDIDAHYARAKAAGAEILQAPEDQFYGDRTYRARDPGGHVWTFSQTVRHVSREDAEQASGLKIEGWH</sequence>
<dbReference type="PANTHER" id="PTHR34109">
    <property type="entry name" value="BNAUNNG04460D PROTEIN-RELATED"/>
    <property type="match status" value="1"/>
</dbReference>
<organism evidence="2 3">
    <name type="scientific">Bordetella genomosp. 10</name>
    <dbReference type="NCBI Taxonomy" id="1416804"/>
    <lineage>
        <taxon>Bacteria</taxon>
        <taxon>Pseudomonadati</taxon>
        <taxon>Pseudomonadota</taxon>
        <taxon>Betaproteobacteria</taxon>
        <taxon>Burkholderiales</taxon>
        <taxon>Alcaligenaceae</taxon>
        <taxon>Bordetella</taxon>
    </lineage>
</organism>
<accession>A0A261SL59</accession>
<dbReference type="Gene3D" id="3.30.720.120">
    <property type="match status" value="1"/>
</dbReference>